<dbReference type="PROSITE" id="PS51186">
    <property type="entry name" value="GNAT"/>
    <property type="match status" value="1"/>
</dbReference>
<name>D2BI26_DEHMV</name>
<protein>
    <submittedName>
        <fullName evidence="2">Acetyltransferase</fullName>
    </submittedName>
</protein>
<dbReference type="Gene3D" id="3.40.630.30">
    <property type="match status" value="1"/>
</dbReference>
<dbReference type="OrthoDB" id="9775804at2"/>
<dbReference type="PANTHER" id="PTHR42791:SF1">
    <property type="entry name" value="N-ACETYLTRANSFERASE DOMAIN-CONTAINING PROTEIN"/>
    <property type="match status" value="1"/>
</dbReference>
<keyword evidence="2" id="KW-0808">Transferase</keyword>
<accession>D2BI26</accession>
<organism evidence="2 3">
    <name type="scientific">Dehalococcoides mccartyi (strain VS)</name>
    <dbReference type="NCBI Taxonomy" id="311424"/>
    <lineage>
        <taxon>Bacteria</taxon>
        <taxon>Bacillati</taxon>
        <taxon>Chloroflexota</taxon>
        <taxon>Dehalococcoidia</taxon>
        <taxon>Dehalococcoidales</taxon>
        <taxon>Dehalococcoidaceae</taxon>
        <taxon>Dehalococcoides</taxon>
    </lineage>
</organism>
<gene>
    <name evidence="2" type="ordered locus">DhcVS_848</name>
</gene>
<dbReference type="PANTHER" id="PTHR42791">
    <property type="entry name" value="GNAT FAMILY ACETYLTRANSFERASE"/>
    <property type="match status" value="1"/>
</dbReference>
<dbReference type="SUPFAM" id="SSF55729">
    <property type="entry name" value="Acyl-CoA N-acyltransferases (Nat)"/>
    <property type="match status" value="1"/>
</dbReference>
<dbReference type="EMBL" id="CP001827">
    <property type="protein sequence ID" value="ACZ61976.1"/>
    <property type="molecule type" value="Genomic_DNA"/>
</dbReference>
<dbReference type="HOGENOM" id="CLU_060131_7_1_0"/>
<dbReference type="AlphaFoldDB" id="D2BI26"/>
<sequence length="209" mass="23624">MEEIPLQYLYKLNKSDIPRAAEVCARAFQNDPVMKGISNGKAGIDALYRIFEYILKTGMDIGQSYASSANMEGIALWEPNNVHKTFRQRIRHLSYLFQARNQLPLLTEMSRVDKISQSLRTKHAPAIYFHLALLAVNPEYQGHGIAGHLIRPMLDFMNQTGIPCYLETQSPENVSMYEHLGFKTLASQRISGTSQTIYGMLKNPDGKVS</sequence>
<dbReference type="Proteomes" id="UP000002506">
    <property type="component" value="Chromosome"/>
</dbReference>
<dbReference type="InterPro" id="IPR000182">
    <property type="entry name" value="GNAT_dom"/>
</dbReference>
<feature type="domain" description="N-acetyltransferase" evidence="1">
    <location>
        <begin position="45"/>
        <end position="205"/>
    </location>
</feature>
<dbReference type="InterPro" id="IPR052523">
    <property type="entry name" value="Trichothecene_AcTrans"/>
</dbReference>
<dbReference type="InterPro" id="IPR016181">
    <property type="entry name" value="Acyl_CoA_acyltransferase"/>
</dbReference>
<dbReference type="GO" id="GO:0016747">
    <property type="term" value="F:acyltransferase activity, transferring groups other than amino-acyl groups"/>
    <property type="evidence" value="ECO:0007669"/>
    <property type="project" value="InterPro"/>
</dbReference>
<reference evidence="2 3" key="1">
    <citation type="journal article" date="2009" name="PLoS Genet.">
        <title>Localized plasticity in the streamlined genomes of vinyl chloride respiring Dehalococcoides.</title>
        <authorList>
            <person name="McMurdie P.J."/>
            <person name="Behrens S.F."/>
            <person name="Muller J.A."/>
            <person name="Goke J."/>
            <person name="Ritalahti K.M."/>
            <person name="Wagner R."/>
            <person name="Goltsman E."/>
            <person name="Lapidus A."/>
            <person name="Holmes S."/>
            <person name="Loffler F.E."/>
            <person name="Spormann A.M."/>
        </authorList>
    </citation>
    <scope>NUCLEOTIDE SEQUENCE [LARGE SCALE GENOMIC DNA]</scope>
    <source>
        <strain evidence="2 3">VS</strain>
    </source>
</reference>
<dbReference type="RefSeq" id="WP_012882130.1">
    <property type="nucleotide sequence ID" value="NC_013552.1"/>
</dbReference>
<dbReference type="KEGG" id="dev:DhcVS_848"/>
<evidence type="ECO:0000259" key="1">
    <source>
        <dbReference type="PROSITE" id="PS51186"/>
    </source>
</evidence>
<evidence type="ECO:0000313" key="2">
    <source>
        <dbReference type="EMBL" id="ACZ61976.1"/>
    </source>
</evidence>
<proteinExistence type="predicted"/>
<evidence type="ECO:0000313" key="3">
    <source>
        <dbReference type="Proteomes" id="UP000002506"/>
    </source>
</evidence>
<dbReference type="Pfam" id="PF00583">
    <property type="entry name" value="Acetyltransf_1"/>
    <property type="match status" value="1"/>
</dbReference>
<dbReference type="CDD" id="cd04301">
    <property type="entry name" value="NAT_SF"/>
    <property type="match status" value="1"/>
</dbReference>
<dbReference type="eggNOG" id="COG0454">
    <property type="taxonomic scope" value="Bacteria"/>
</dbReference>